<dbReference type="CTD" id="6102631"/>
<dbReference type="GeneID" id="6102631"/>
<accession>A0A5S6PGA3</accession>
<sequence length="531" mass="58211">MPYRSELKRPDLKGTFPCSVCGKVFCHSSSLSRHRMQAHFKSYTCTQCNQEISSCSGNETLRSHMFRIHSISRMFMCRCCNWAYPDKTSLHIHMQSMLRNGTPGDVSVLARSSNDGPGMAGVVGEMSPRELEESPSVSPQDGCGNESPRGEQTHIKSSLFGNGNGLLDGSIFPATLSNTDSLFRFTAKPDNLLTPISTDASGQNSWLTAWLANNAFTVAPFNSTNLLTVTNSAEVINVQKDGATAINIGLKVESKEDEQISNSIDTNAVKSTSLASPSKTPNSTSSQEYKRSVNASSLDDLLERKGLSVTRNHRNKRKASNPQQLLASTAFVGADDEDDEGFAALPRKQNIIDTNTKINDRGKSANGDLPPQTTTVSRTTPNGVTLVDASTSPIKRCDCTVLKIKCGVTETRNQSPETKILNYGGKTDHLDIQLTGLDTTLRQFEHEKEELRHQIEIFEEILIGYQVIKMQIMDQCRVGSGKPPTFYSCSGDGHQSKRTSSFGTTTKWRSRCNPSDQEIDGKFATVNNGRN</sequence>
<evidence type="ECO:0000256" key="5">
    <source>
        <dbReference type="PROSITE-ProRule" id="PRU00042"/>
    </source>
</evidence>
<accession>A0A4E9ES55</accession>
<dbReference type="SUPFAM" id="SSF57667">
    <property type="entry name" value="beta-beta-alpha zinc fingers"/>
    <property type="match status" value="1"/>
</dbReference>
<feature type="compositionally biased region" description="Polar residues" evidence="7">
    <location>
        <begin position="371"/>
        <end position="382"/>
    </location>
</feature>
<feature type="domain" description="C2H2-type" evidence="8">
    <location>
        <begin position="16"/>
        <end position="44"/>
    </location>
</feature>
<dbReference type="Gene3D" id="3.30.160.60">
    <property type="entry name" value="Classic Zinc Finger"/>
    <property type="match status" value="1"/>
</dbReference>
<dbReference type="AlphaFoldDB" id="A0A4E9ES55"/>
<feature type="region of interest" description="Disordered" evidence="7">
    <location>
        <begin position="257"/>
        <end position="295"/>
    </location>
</feature>
<dbReference type="PANTHER" id="PTHR24408:SF47">
    <property type="entry name" value="ZINC FINGER PROTEIN HAM-2"/>
    <property type="match status" value="1"/>
</dbReference>
<keyword evidence="10" id="KW-1185">Reference proteome</keyword>
<dbReference type="PROSITE" id="PS50157">
    <property type="entry name" value="ZINC_FINGER_C2H2_2"/>
    <property type="match status" value="1"/>
</dbReference>
<keyword evidence="4" id="KW-0862">Zinc</keyword>
<evidence type="ECO:0000256" key="4">
    <source>
        <dbReference type="ARBA" id="ARBA00022833"/>
    </source>
</evidence>
<keyword evidence="1" id="KW-0479">Metal-binding</keyword>
<name>A0A4E9ES55_BRUMA</name>
<dbReference type="PROSITE" id="PS00028">
    <property type="entry name" value="ZINC_FINGER_C2H2_1"/>
    <property type="match status" value="1"/>
</dbReference>
<feature type="region of interest" description="Disordered" evidence="7">
    <location>
        <begin position="126"/>
        <end position="157"/>
    </location>
</feature>
<evidence type="ECO:0000256" key="3">
    <source>
        <dbReference type="ARBA" id="ARBA00022771"/>
    </source>
</evidence>
<keyword evidence="2" id="KW-0677">Repeat</keyword>
<dbReference type="GO" id="GO:0000981">
    <property type="term" value="F:DNA-binding transcription factor activity, RNA polymerase II-specific"/>
    <property type="evidence" value="ECO:0007669"/>
    <property type="project" value="TreeGrafter"/>
</dbReference>
<evidence type="ECO:0000256" key="1">
    <source>
        <dbReference type="ARBA" id="ARBA00022723"/>
    </source>
</evidence>
<feature type="coiled-coil region" evidence="6">
    <location>
        <begin position="434"/>
        <end position="461"/>
    </location>
</feature>
<evidence type="ECO:0000259" key="8">
    <source>
        <dbReference type="PROSITE" id="PS50157"/>
    </source>
</evidence>
<proteinExistence type="predicted"/>
<evidence type="ECO:0000256" key="2">
    <source>
        <dbReference type="ARBA" id="ARBA00022737"/>
    </source>
</evidence>
<dbReference type="Proteomes" id="UP000006672">
    <property type="component" value="Unassembled WGS sequence"/>
</dbReference>
<reference evidence="10" key="1">
    <citation type="journal article" date="2007" name="Science">
        <title>Draft genome of the filarial nematode parasite Brugia malayi.</title>
        <authorList>
            <person name="Ghedin E."/>
            <person name="Wang S."/>
            <person name="Spiro D."/>
            <person name="Caler E."/>
            <person name="Zhao Q."/>
            <person name="Crabtree J."/>
            <person name="Allen J.E."/>
            <person name="Delcher A.L."/>
            <person name="Guiliano D.B."/>
            <person name="Miranda-Saavedra D."/>
            <person name="Angiuoli S.V."/>
            <person name="Creasy T."/>
            <person name="Amedeo P."/>
            <person name="Haas B."/>
            <person name="El-Sayed N.M."/>
            <person name="Wortman J.R."/>
            <person name="Feldblyum T."/>
            <person name="Tallon L."/>
            <person name="Schatz M."/>
            <person name="Shumway M."/>
            <person name="Koo H."/>
            <person name="Salzberg S.L."/>
            <person name="Schobel S."/>
            <person name="Pertea M."/>
            <person name="Pop M."/>
            <person name="White O."/>
            <person name="Barton G.J."/>
            <person name="Carlow C.K."/>
            <person name="Crawford M.J."/>
            <person name="Daub J."/>
            <person name="Dimmic M.W."/>
            <person name="Estes C.F."/>
            <person name="Foster J.M."/>
            <person name="Ganatra M."/>
            <person name="Gregory W.F."/>
            <person name="Johnson N.M."/>
            <person name="Jin J."/>
            <person name="Komuniecki R."/>
            <person name="Korf I."/>
            <person name="Kumar S."/>
            <person name="Laney S."/>
            <person name="Li B.W."/>
            <person name="Li W."/>
            <person name="Lindblom T.H."/>
            <person name="Lustigman S."/>
            <person name="Ma D."/>
            <person name="Maina C.V."/>
            <person name="Martin D.M."/>
            <person name="McCarter J.P."/>
            <person name="McReynolds L."/>
            <person name="Mitreva M."/>
            <person name="Nutman T.B."/>
            <person name="Parkinson J."/>
            <person name="Peregrin-Alvarez J.M."/>
            <person name="Poole C."/>
            <person name="Ren Q."/>
            <person name="Saunders L."/>
            <person name="Sluder A.E."/>
            <person name="Smith K."/>
            <person name="Stanke M."/>
            <person name="Unnasch T.R."/>
            <person name="Ware J."/>
            <person name="Wei A.D."/>
            <person name="Weil G."/>
            <person name="Williams D.J."/>
            <person name="Zhang Y."/>
            <person name="Williams S.A."/>
            <person name="Fraser-Liggett C."/>
            <person name="Slatko B."/>
            <person name="Blaxter M.L."/>
            <person name="Scott A.L."/>
        </authorList>
    </citation>
    <scope>NUCLEOTIDE SEQUENCE</scope>
    <source>
        <strain evidence="10">FR3</strain>
    </source>
</reference>
<feature type="region of interest" description="Disordered" evidence="7">
    <location>
        <begin position="306"/>
        <end position="325"/>
    </location>
</feature>
<organism evidence="9">
    <name type="scientific">Brugia malayi</name>
    <name type="common">Filarial nematode worm</name>
    <dbReference type="NCBI Taxonomy" id="6279"/>
    <lineage>
        <taxon>Eukaryota</taxon>
        <taxon>Metazoa</taxon>
        <taxon>Ecdysozoa</taxon>
        <taxon>Nematoda</taxon>
        <taxon>Chromadorea</taxon>
        <taxon>Rhabditida</taxon>
        <taxon>Spirurina</taxon>
        <taxon>Spiruromorpha</taxon>
        <taxon>Filarioidea</taxon>
        <taxon>Onchocercidae</taxon>
        <taxon>Brugia</taxon>
    </lineage>
</organism>
<dbReference type="GO" id="GO:0008270">
    <property type="term" value="F:zinc ion binding"/>
    <property type="evidence" value="ECO:0007669"/>
    <property type="project" value="UniProtKB-KW"/>
</dbReference>
<evidence type="ECO:0000256" key="7">
    <source>
        <dbReference type="SAM" id="MobiDB-lite"/>
    </source>
</evidence>
<protein>
    <submittedName>
        <fullName evidence="11">C2H2-type domain-containing protein</fullName>
    </submittedName>
</protein>
<gene>
    <name evidence="9 11" type="primary">Bma-ham-2</name>
    <name evidence="9" type="ORF">BM_BM2038</name>
</gene>
<dbReference type="EMBL" id="CAAKNF010000196">
    <property type="protein sequence ID" value="VIO86822.1"/>
    <property type="molecule type" value="Genomic_DNA"/>
</dbReference>
<dbReference type="SMART" id="SM00355">
    <property type="entry name" value="ZnF_C2H2"/>
    <property type="match status" value="3"/>
</dbReference>
<evidence type="ECO:0000313" key="9">
    <source>
        <dbReference type="EMBL" id="VIO86822.1"/>
    </source>
</evidence>
<evidence type="ECO:0000256" key="6">
    <source>
        <dbReference type="SAM" id="Coils"/>
    </source>
</evidence>
<dbReference type="InterPro" id="IPR036236">
    <property type="entry name" value="Znf_C2H2_sf"/>
</dbReference>
<dbReference type="PANTHER" id="PTHR24408">
    <property type="entry name" value="ZINC FINGER PROTEIN"/>
    <property type="match status" value="1"/>
</dbReference>
<dbReference type="GO" id="GO:0005634">
    <property type="term" value="C:nucleus"/>
    <property type="evidence" value="ECO:0007669"/>
    <property type="project" value="TreeGrafter"/>
</dbReference>
<feature type="compositionally biased region" description="Polar residues" evidence="7">
    <location>
        <begin position="260"/>
        <end position="295"/>
    </location>
</feature>
<feature type="region of interest" description="Disordered" evidence="7">
    <location>
        <begin position="357"/>
        <end position="382"/>
    </location>
</feature>
<evidence type="ECO:0000313" key="11">
    <source>
        <dbReference type="WBParaSite" id="Bm2038b.1"/>
    </source>
</evidence>
<evidence type="ECO:0000313" key="10">
    <source>
        <dbReference type="Proteomes" id="UP000006672"/>
    </source>
</evidence>
<keyword evidence="3 5" id="KW-0863">Zinc-finger</keyword>
<dbReference type="GO" id="GO:0043565">
    <property type="term" value="F:sequence-specific DNA binding"/>
    <property type="evidence" value="ECO:0007669"/>
    <property type="project" value="TreeGrafter"/>
</dbReference>
<keyword evidence="6" id="KW-0175">Coiled coil</keyword>
<reference evidence="11" key="3">
    <citation type="submission" date="2019-12" db="UniProtKB">
        <authorList>
            <consortium name="WormBaseParasite"/>
        </authorList>
    </citation>
    <scope>IDENTIFICATION</scope>
</reference>
<dbReference type="WBParaSite" id="Bm2038b.1">
    <property type="protein sequence ID" value="Bm2038b.1"/>
    <property type="gene ID" value="WBGene00222299"/>
</dbReference>
<reference evidence="9" key="2">
    <citation type="submission" date="2019-04" db="EMBL/GenBank/DDBJ databases">
        <authorList>
            <person name="Howe K."/>
            <person name="Paulini M."/>
            <person name="Williams G."/>
        </authorList>
    </citation>
    <scope>NUCLEOTIDE SEQUENCE [LARGE SCALE GENOMIC DNA]</scope>
    <source>
        <strain evidence="9">FR3</strain>
    </source>
</reference>
<dbReference type="InterPro" id="IPR013087">
    <property type="entry name" value="Znf_C2H2_type"/>
</dbReference>
<dbReference type="RefSeq" id="XP_042929741.1">
    <property type="nucleotide sequence ID" value="XM_043073807.1"/>
</dbReference>
<dbReference type="OrthoDB" id="6359816at2759"/>